<name>A0AAD8SLQ0_LOLMU</name>
<dbReference type="Proteomes" id="UP001231189">
    <property type="component" value="Unassembled WGS sequence"/>
</dbReference>
<protein>
    <submittedName>
        <fullName evidence="2">Uncharacterized protein</fullName>
    </submittedName>
</protein>
<feature type="compositionally biased region" description="Low complexity" evidence="1">
    <location>
        <begin position="122"/>
        <end position="139"/>
    </location>
</feature>
<proteinExistence type="predicted"/>
<evidence type="ECO:0000313" key="3">
    <source>
        <dbReference type="Proteomes" id="UP001231189"/>
    </source>
</evidence>
<dbReference type="AlphaFoldDB" id="A0AAD8SLQ0"/>
<dbReference type="PANTHER" id="PTHR47481">
    <property type="match status" value="1"/>
</dbReference>
<gene>
    <name evidence="2" type="ORF">QYE76_048786</name>
</gene>
<evidence type="ECO:0000313" key="2">
    <source>
        <dbReference type="EMBL" id="KAK1660627.1"/>
    </source>
</evidence>
<feature type="region of interest" description="Disordered" evidence="1">
    <location>
        <begin position="109"/>
        <end position="143"/>
    </location>
</feature>
<dbReference type="PANTHER" id="PTHR47481:SF31">
    <property type="entry name" value="OS01G0873500 PROTEIN"/>
    <property type="match status" value="1"/>
</dbReference>
<evidence type="ECO:0000256" key="1">
    <source>
        <dbReference type="SAM" id="MobiDB-lite"/>
    </source>
</evidence>
<sequence length="404" mass="43756">MAELKKENETITVYFHQMKALSDSLTSIGMPLRNEEFISYVLAGLGDEYGALYEVVTARTTPMPIRDLFSQLQSTEARKLSQRRTSSGAIHYPAAHATTHGGPSIAAFGAARGGSRPPAPFSSGSPKMAPSSSTSGSKPNNGRGSVVCQLCGIPRHTASKYFKRFNRDFLGLGNDGSNTERQFAMAMTAAQGTHGAPQQSADPAWYADSGATHHITHELDKLTSREPYDDTDQDAGPLGTPLSWDIGSSLSLEQSCIRSHVSLPSSDLRGKPELKKIQLWVPCTLMVAPEITPTMQRFTNSKAGPALQEYVLLSGPRLLVQTMAKYVSVEQVAQEVFAPQYNCRLKQSFDYSARSAAPAIAHSGLACLGPDIADSSYSGARLPRTRYYGPDIFGCSLVLFIDYF</sequence>
<reference evidence="2" key="1">
    <citation type="submission" date="2023-07" db="EMBL/GenBank/DDBJ databases">
        <title>A chromosome-level genome assembly of Lolium multiflorum.</title>
        <authorList>
            <person name="Chen Y."/>
            <person name="Copetti D."/>
            <person name="Kolliker R."/>
            <person name="Studer B."/>
        </authorList>
    </citation>
    <scope>NUCLEOTIDE SEQUENCE</scope>
    <source>
        <strain evidence="2">02402/16</strain>
        <tissue evidence="2">Leaf</tissue>
    </source>
</reference>
<comment type="caution">
    <text evidence="2">The sequence shown here is derived from an EMBL/GenBank/DDBJ whole genome shotgun (WGS) entry which is preliminary data.</text>
</comment>
<dbReference type="EMBL" id="JAUUTY010000003">
    <property type="protein sequence ID" value="KAK1660627.1"/>
    <property type="molecule type" value="Genomic_DNA"/>
</dbReference>
<keyword evidence="3" id="KW-1185">Reference proteome</keyword>
<accession>A0AAD8SLQ0</accession>
<organism evidence="2 3">
    <name type="scientific">Lolium multiflorum</name>
    <name type="common">Italian ryegrass</name>
    <name type="synonym">Lolium perenne subsp. multiflorum</name>
    <dbReference type="NCBI Taxonomy" id="4521"/>
    <lineage>
        <taxon>Eukaryota</taxon>
        <taxon>Viridiplantae</taxon>
        <taxon>Streptophyta</taxon>
        <taxon>Embryophyta</taxon>
        <taxon>Tracheophyta</taxon>
        <taxon>Spermatophyta</taxon>
        <taxon>Magnoliopsida</taxon>
        <taxon>Liliopsida</taxon>
        <taxon>Poales</taxon>
        <taxon>Poaceae</taxon>
        <taxon>BOP clade</taxon>
        <taxon>Pooideae</taxon>
        <taxon>Poodae</taxon>
        <taxon>Poeae</taxon>
        <taxon>Poeae Chloroplast Group 2 (Poeae type)</taxon>
        <taxon>Loliodinae</taxon>
        <taxon>Loliinae</taxon>
        <taxon>Lolium</taxon>
    </lineage>
</organism>